<dbReference type="RefSeq" id="WP_011245342.1">
    <property type="nucleotide sequence ID" value="NZ_BOQQ01000015.1"/>
</dbReference>
<dbReference type="EMBL" id="NPCC01000015">
    <property type="protein sequence ID" value="PAE88407.1"/>
    <property type="molecule type" value="Genomic_DNA"/>
</dbReference>
<gene>
    <name evidence="8" type="primary">celC</name>
    <name evidence="8" type="ORF">CHH72_12240</name>
</gene>
<evidence type="ECO:0000256" key="7">
    <source>
        <dbReference type="PROSITE-ProRule" id="PRU00418"/>
    </source>
</evidence>
<dbReference type="GO" id="GO:0046872">
    <property type="term" value="F:metal ion binding"/>
    <property type="evidence" value="ECO:0007669"/>
    <property type="project" value="UniProtKB-KW"/>
</dbReference>
<evidence type="ECO:0000313" key="8">
    <source>
        <dbReference type="EMBL" id="PAE88407.1"/>
    </source>
</evidence>
<sequence length="111" mass="12348">MRKVEKSTDITEVSFRIILHAGNGKGSAMEAIQAAKAGSFEQADELIEEAGRELAKAHEFQTNLIQQEANGGRTELNVLLIHSQDHLMTSMTVRDLAIEIIEIYRTKRGLL</sequence>
<dbReference type="PANTHER" id="PTHR34382:SF7">
    <property type="entry name" value="PTS SYSTEM N,N'-DIACETYLCHITOBIOSE-SPECIFIC EIIA COMPONENT"/>
    <property type="match status" value="1"/>
</dbReference>
<dbReference type="CDD" id="cd00215">
    <property type="entry name" value="PTS_IIA_lac"/>
    <property type="match status" value="1"/>
</dbReference>
<dbReference type="Pfam" id="PF02255">
    <property type="entry name" value="PTS_IIA"/>
    <property type="match status" value="1"/>
</dbReference>
<keyword evidence="2" id="KW-0762">Sugar transport</keyword>
<dbReference type="PANTHER" id="PTHR34382">
    <property type="entry name" value="PTS SYSTEM N,N'-DIACETYLCHITOBIOSE-SPECIFIC EIIA COMPONENT"/>
    <property type="match status" value="1"/>
</dbReference>
<protein>
    <submittedName>
        <fullName evidence="8">PTS lactose/cellobiose transporter subunit IIA</fullName>
    </submittedName>
</protein>
<keyword evidence="6" id="KW-0460">Magnesium</keyword>
<evidence type="ECO:0000256" key="1">
    <source>
        <dbReference type="ARBA" id="ARBA00022448"/>
    </source>
</evidence>
<dbReference type="Gene3D" id="1.20.58.80">
    <property type="entry name" value="Phosphotransferase system, lactose/cellobiose-type IIA subunit"/>
    <property type="match status" value="1"/>
</dbReference>
<keyword evidence="3" id="KW-0808">Transferase</keyword>
<evidence type="ECO:0000313" key="9">
    <source>
        <dbReference type="Proteomes" id="UP000216207"/>
    </source>
</evidence>
<comment type="caution">
    <text evidence="8">The sequence shown here is derived from an EMBL/GenBank/DDBJ whole genome shotgun (WGS) entry which is preliminary data.</text>
</comment>
<dbReference type="GO" id="GO:0016740">
    <property type="term" value="F:transferase activity"/>
    <property type="evidence" value="ECO:0007669"/>
    <property type="project" value="UniProtKB-KW"/>
</dbReference>
<dbReference type="AlphaFoldDB" id="A0A268NY21"/>
<evidence type="ECO:0000256" key="3">
    <source>
        <dbReference type="ARBA" id="ARBA00022679"/>
    </source>
</evidence>
<keyword evidence="4" id="KW-0598">Phosphotransferase system</keyword>
<feature type="active site" description="Tele-phosphohistidine intermediate" evidence="5">
    <location>
        <position position="82"/>
    </location>
</feature>
<proteinExistence type="predicted"/>
<evidence type="ECO:0000256" key="4">
    <source>
        <dbReference type="ARBA" id="ARBA00022683"/>
    </source>
</evidence>
<dbReference type="GO" id="GO:0009401">
    <property type="term" value="P:phosphoenolpyruvate-dependent sugar phosphotransferase system"/>
    <property type="evidence" value="ECO:0007669"/>
    <property type="project" value="UniProtKB-KW"/>
</dbReference>
<accession>A0A268NY21</accession>
<dbReference type="InterPro" id="IPR036542">
    <property type="entry name" value="PTS_IIA_lac/cel_sf"/>
</dbReference>
<comment type="cofactor">
    <cofactor evidence="6">
        <name>Mg(2+)</name>
        <dbReference type="ChEBI" id="CHEBI:18420"/>
    </cofactor>
    <text evidence="6">Binds 1 Mg(2+) ion per trimer.</text>
</comment>
<evidence type="ECO:0000256" key="2">
    <source>
        <dbReference type="ARBA" id="ARBA00022597"/>
    </source>
</evidence>
<organism evidence="8 9">
    <name type="scientific">Shouchella clausii</name>
    <name type="common">Alkalihalobacillus clausii</name>
    <dbReference type="NCBI Taxonomy" id="79880"/>
    <lineage>
        <taxon>Bacteria</taxon>
        <taxon>Bacillati</taxon>
        <taxon>Bacillota</taxon>
        <taxon>Bacilli</taxon>
        <taxon>Bacillales</taxon>
        <taxon>Bacillaceae</taxon>
        <taxon>Shouchella</taxon>
    </lineage>
</organism>
<reference evidence="8 9" key="1">
    <citation type="submission" date="2017-07" db="EMBL/GenBank/DDBJ databases">
        <title>Isolation and whole genome analysis of endospore-forming bacteria from heroin.</title>
        <authorList>
            <person name="Kalinowski J."/>
            <person name="Ahrens B."/>
            <person name="Al-Dilaimi A."/>
            <person name="Winkler A."/>
            <person name="Wibberg D."/>
            <person name="Schleenbecker U."/>
            <person name="Ruckert C."/>
            <person name="Wolfel R."/>
            <person name="Grass G."/>
        </authorList>
    </citation>
    <scope>NUCLEOTIDE SEQUENCE [LARGE SCALE GENOMIC DNA]</scope>
    <source>
        <strain evidence="8 9">7539</strain>
    </source>
</reference>
<evidence type="ECO:0000256" key="5">
    <source>
        <dbReference type="PIRSR" id="PIRSR000699-1"/>
    </source>
</evidence>
<dbReference type="Proteomes" id="UP000216207">
    <property type="component" value="Unassembled WGS sequence"/>
</dbReference>
<evidence type="ECO:0000256" key="6">
    <source>
        <dbReference type="PIRSR" id="PIRSR000699-2"/>
    </source>
</evidence>
<name>A0A268NY21_SHOCL</name>
<dbReference type="SUPFAM" id="SSF46973">
    <property type="entry name" value="Enzyme IIa from lactose specific PTS, IIa-lac"/>
    <property type="match status" value="1"/>
</dbReference>
<dbReference type="OMA" id="EANTFAR"/>
<dbReference type="PIRSF" id="PIRSF000699">
    <property type="entry name" value="PTS_IILac_III"/>
    <property type="match status" value="1"/>
</dbReference>
<dbReference type="PROSITE" id="PS51095">
    <property type="entry name" value="PTS_EIIA_TYPE_3"/>
    <property type="match status" value="1"/>
</dbReference>
<feature type="binding site" evidence="6">
    <location>
        <position position="85"/>
    </location>
    <ligand>
        <name>Mg(2+)</name>
        <dbReference type="ChEBI" id="CHEBI:18420"/>
        <note>ligand shared between all trimeric partners</note>
    </ligand>
</feature>
<keyword evidence="6" id="KW-0479">Metal-binding</keyword>
<keyword evidence="1" id="KW-0813">Transport</keyword>
<dbReference type="InterPro" id="IPR003188">
    <property type="entry name" value="PTS_IIA_lac/cel"/>
</dbReference>
<feature type="modified residue" description="Phosphohistidine; by HPr" evidence="7">
    <location>
        <position position="82"/>
    </location>
</feature>